<evidence type="ECO:0000256" key="1">
    <source>
        <dbReference type="SAM" id="MobiDB-lite"/>
    </source>
</evidence>
<feature type="compositionally biased region" description="Low complexity" evidence="1">
    <location>
        <begin position="347"/>
        <end position="363"/>
    </location>
</feature>
<protein>
    <recommendedName>
        <fullName evidence="4">L-alanine-DL-glutamate epimerase</fullName>
    </recommendedName>
</protein>
<dbReference type="SUPFAM" id="SSF51604">
    <property type="entry name" value="Enolase C-terminal domain-like"/>
    <property type="match status" value="1"/>
</dbReference>
<proteinExistence type="predicted"/>
<accession>A0A1M5KWN1</accession>
<dbReference type="OrthoDB" id="155947at2157"/>
<evidence type="ECO:0008006" key="4">
    <source>
        <dbReference type="Google" id="ProtNLM"/>
    </source>
</evidence>
<dbReference type="STRING" id="43928.SAMN05443636_0673"/>
<keyword evidence="3" id="KW-1185">Reference proteome</keyword>
<gene>
    <name evidence="2" type="ORF">SAMN05443636_0673</name>
</gene>
<sequence>MSTPTLFRAIADLPLTIESVALRRRARDTSSGFERVSTTVRLRGDGELGRGEDVTYDALDHDALFATPERDPRTTADGVDFADAFAGEWTFREFSRRLDDVDLFPMGAPERKTGHAYRRWAVESAAMDLALRQSDTDLASILGREREPVTFAASTRLGDPPSADRVTAIADRVPGIGFKLDPTDDWTDEVVSALPTEQVRVLDLKGLYEGTDVDQEPDATFYEWVLESFPNAVIEDPAITDETRHVFEGQEHRVSWDYPITDIESVEALPWEPAWLNIKPSRFGTLEALSDTLEWARERDVRLYGGGQFELGVGRDQLHALASVCYPDGPNDVAPRAFNDPEVPDRLPATPLAPSAAPRGFEF</sequence>
<evidence type="ECO:0000313" key="3">
    <source>
        <dbReference type="Proteomes" id="UP000184357"/>
    </source>
</evidence>
<dbReference type="AlphaFoldDB" id="A0A1M5KWN1"/>
<dbReference type="Proteomes" id="UP000184357">
    <property type="component" value="Unassembled WGS sequence"/>
</dbReference>
<dbReference type="InterPro" id="IPR036849">
    <property type="entry name" value="Enolase-like_C_sf"/>
</dbReference>
<dbReference type="InterPro" id="IPR029017">
    <property type="entry name" value="Enolase-like_N"/>
</dbReference>
<dbReference type="Gene3D" id="3.20.20.120">
    <property type="entry name" value="Enolase-like C-terminal domain"/>
    <property type="match status" value="1"/>
</dbReference>
<dbReference type="Gene3D" id="3.30.390.10">
    <property type="entry name" value="Enolase-like, N-terminal domain"/>
    <property type="match status" value="1"/>
</dbReference>
<dbReference type="EMBL" id="FQWV01000001">
    <property type="protein sequence ID" value="SHG57157.1"/>
    <property type="molecule type" value="Genomic_DNA"/>
</dbReference>
<evidence type="ECO:0000313" key="2">
    <source>
        <dbReference type="EMBL" id="SHG57157.1"/>
    </source>
</evidence>
<name>A0A1M5KWN1_9EURY</name>
<organism evidence="2 3">
    <name type="scientific">Halobaculum gomorrense</name>
    <dbReference type="NCBI Taxonomy" id="43928"/>
    <lineage>
        <taxon>Archaea</taxon>
        <taxon>Methanobacteriati</taxon>
        <taxon>Methanobacteriota</taxon>
        <taxon>Stenosarchaea group</taxon>
        <taxon>Halobacteria</taxon>
        <taxon>Halobacteriales</taxon>
        <taxon>Haloferacaceae</taxon>
        <taxon>Halobaculum</taxon>
    </lineage>
</organism>
<reference evidence="2 3" key="1">
    <citation type="submission" date="2016-11" db="EMBL/GenBank/DDBJ databases">
        <authorList>
            <person name="Jaros S."/>
            <person name="Januszkiewicz K."/>
            <person name="Wedrychowicz H."/>
        </authorList>
    </citation>
    <scope>NUCLEOTIDE SEQUENCE [LARGE SCALE GENOMIC DNA]</scope>
    <source>
        <strain evidence="2 3">DSM 9297</strain>
    </source>
</reference>
<feature type="region of interest" description="Disordered" evidence="1">
    <location>
        <begin position="337"/>
        <end position="363"/>
    </location>
</feature>
<dbReference type="RefSeq" id="WP_073306945.1">
    <property type="nucleotide sequence ID" value="NZ_FQWV01000001.1"/>
</dbReference>